<organism evidence="1 2">
    <name type="scientific">Mycobacterium phage Thibault</name>
    <dbReference type="NCBI Taxonomy" id="1052673"/>
    <lineage>
        <taxon>Viruses</taxon>
        <taxon>Duplodnaviria</taxon>
        <taxon>Heunggongvirae</taxon>
        <taxon>Uroviricota</taxon>
        <taxon>Caudoviricetes</taxon>
        <taxon>Omegavirus</taxon>
        <taxon>Omegavirus thibault</taxon>
    </lineage>
</organism>
<dbReference type="RefSeq" id="YP_009018126.1">
    <property type="nucleotide sequence ID" value="NC_023738.1"/>
</dbReference>
<sequence length="286" mass="31273">MSISMRAVTADGILEKDDKAVEPEVFTFPGGEHHLRNIPDHPNIKAWVACVRGSDPNDLVKAGLLSDVALGRSQEFALLLPYAPAARADRGEPMGAGVYAEFVNAVGARRVVILDPHSQMVVACLNDVVVADHAPLIERALKTSQKKFHALIAPDRGATERTRAVANRLDMDWYQAGKERDFDTGQIRGIKMTERLPKHGRYLVVDDICDGGGTFMGLADATGLPREKLGLWVTHGIFSGNAHLLRNCYEQIITTDSHPGHNRVDVATLILPVYHHLLNTALKGLL</sequence>
<dbReference type="PANTHER" id="PTHR10210">
    <property type="entry name" value="RIBOSE-PHOSPHATE DIPHOSPHOKINASE FAMILY MEMBER"/>
    <property type="match status" value="1"/>
</dbReference>
<dbReference type="GO" id="GO:0006015">
    <property type="term" value="P:5-phosphoribose 1-diphosphate biosynthetic process"/>
    <property type="evidence" value="ECO:0007669"/>
    <property type="project" value="TreeGrafter"/>
</dbReference>
<dbReference type="OrthoDB" id="6086at10239"/>
<keyword evidence="2" id="KW-1185">Reference proteome</keyword>
<dbReference type="SUPFAM" id="SSF53271">
    <property type="entry name" value="PRTase-like"/>
    <property type="match status" value="1"/>
</dbReference>
<dbReference type="InterPro" id="IPR000836">
    <property type="entry name" value="PRTase_dom"/>
</dbReference>
<gene>
    <name evidence="1" type="primary">115</name>
    <name evidence="1" type="ORF">THIBAULT_115</name>
</gene>
<protein>
    <submittedName>
        <fullName evidence="1">Phosphoribosyltransferase</fullName>
    </submittedName>
</protein>
<name>G1FGI0_9CAUD</name>
<dbReference type="GO" id="GO:0000287">
    <property type="term" value="F:magnesium ion binding"/>
    <property type="evidence" value="ECO:0007669"/>
    <property type="project" value="InterPro"/>
</dbReference>
<dbReference type="PANTHER" id="PTHR10210:SF41">
    <property type="entry name" value="RIBOSE-PHOSPHATE PYROPHOSPHOKINASE 1, CHLOROPLASTIC"/>
    <property type="match status" value="1"/>
</dbReference>
<dbReference type="CDD" id="cd06223">
    <property type="entry name" value="PRTases_typeI"/>
    <property type="match status" value="1"/>
</dbReference>
<proteinExistence type="predicted"/>
<dbReference type="GeneID" id="18566050"/>
<dbReference type="InterPro" id="IPR005946">
    <property type="entry name" value="Rib-P_diPkinase"/>
</dbReference>
<keyword evidence="1" id="KW-0808">Transferase</keyword>
<dbReference type="GO" id="GO:0004749">
    <property type="term" value="F:ribose phosphate diphosphokinase activity"/>
    <property type="evidence" value="ECO:0007669"/>
    <property type="project" value="TreeGrafter"/>
</dbReference>
<dbReference type="Gene3D" id="3.40.50.2020">
    <property type="match status" value="2"/>
</dbReference>
<accession>G1FGI0</accession>
<dbReference type="GO" id="GO:0006164">
    <property type="term" value="P:purine nucleotide biosynthetic process"/>
    <property type="evidence" value="ECO:0007669"/>
    <property type="project" value="TreeGrafter"/>
</dbReference>
<dbReference type="KEGG" id="vg:18566050"/>
<dbReference type="EMBL" id="JN201525">
    <property type="protein sequence ID" value="AEJ94038.1"/>
    <property type="molecule type" value="Genomic_DNA"/>
</dbReference>
<dbReference type="GO" id="GO:0016757">
    <property type="term" value="F:glycosyltransferase activity"/>
    <property type="evidence" value="ECO:0007669"/>
    <property type="project" value="UniProtKB-KW"/>
</dbReference>
<dbReference type="InterPro" id="IPR029057">
    <property type="entry name" value="PRTase-like"/>
</dbReference>
<dbReference type="Proteomes" id="UP000008391">
    <property type="component" value="Segment"/>
</dbReference>
<keyword evidence="1" id="KW-0328">Glycosyltransferase</keyword>
<evidence type="ECO:0000313" key="2">
    <source>
        <dbReference type="Proteomes" id="UP000008391"/>
    </source>
</evidence>
<evidence type="ECO:0000313" key="1">
    <source>
        <dbReference type="EMBL" id="AEJ94038.1"/>
    </source>
</evidence>
<dbReference type="GO" id="GO:0002189">
    <property type="term" value="C:ribose phosphate diphosphokinase complex"/>
    <property type="evidence" value="ECO:0007669"/>
    <property type="project" value="TreeGrafter"/>
</dbReference>
<reference evidence="1 2" key="1">
    <citation type="journal article" date="2012" name="J. Virol.">
        <title>Complete Genome Sequences of 138 Mycobacteriophages.</title>
        <authorList>
            <consortium name="the Science Education Alliance Phage Hunters Advancing Genomics and Evolutionary Science Program"/>
            <consortium name="the KwaZulu-Natal Research Institute for Tuberculosis and HIV Mycobacterial Genetics Course Students"/>
            <consortium name="the Phage Hunters Integrating Research and Education Program"/>
            <person name="Hatfull G.F."/>
        </authorList>
    </citation>
    <scope>NUCLEOTIDE SEQUENCE [LARGE SCALE GENOMIC DNA]</scope>
</reference>